<proteinExistence type="inferred from homology"/>
<dbReference type="InterPro" id="IPR001915">
    <property type="entry name" value="Peptidase_M48"/>
</dbReference>
<comment type="similarity">
    <text evidence="6">Belongs to the peptidase M48 family.</text>
</comment>
<protein>
    <recommendedName>
        <fullName evidence="7">Peptidase M48 domain-containing protein</fullName>
    </recommendedName>
</protein>
<keyword evidence="5 6" id="KW-0482">Metalloprotease</keyword>
<gene>
    <name evidence="8" type="ORF">DUNSADRAFT_3058</name>
</gene>
<evidence type="ECO:0000256" key="1">
    <source>
        <dbReference type="ARBA" id="ARBA00022670"/>
    </source>
</evidence>
<dbReference type="Proteomes" id="UP000815325">
    <property type="component" value="Unassembled WGS sequence"/>
</dbReference>
<keyword evidence="3 6" id="KW-0378">Hydrolase</keyword>
<feature type="domain" description="Peptidase M48" evidence="7">
    <location>
        <begin position="26"/>
        <end position="115"/>
    </location>
</feature>
<organism evidence="8 9">
    <name type="scientific">Dunaliella salina</name>
    <name type="common">Green alga</name>
    <name type="synonym">Protococcus salinus</name>
    <dbReference type="NCBI Taxonomy" id="3046"/>
    <lineage>
        <taxon>Eukaryota</taxon>
        <taxon>Viridiplantae</taxon>
        <taxon>Chlorophyta</taxon>
        <taxon>core chlorophytes</taxon>
        <taxon>Chlorophyceae</taxon>
        <taxon>CS clade</taxon>
        <taxon>Chlamydomonadales</taxon>
        <taxon>Dunaliellaceae</taxon>
        <taxon>Dunaliella</taxon>
    </lineage>
</organism>
<evidence type="ECO:0000313" key="8">
    <source>
        <dbReference type="EMBL" id="KAF5838326.1"/>
    </source>
</evidence>
<accession>A0ABQ7GUP8</accession>
<evidence type="ECO:0000256" key="5">
    <source>
        <dbReference type="ARBA" id="ARBA00023049"/>
    </source>
</evidence>
<keyword evidence="2" id="KW-0479">Metal-binding</keyword>
<keyword evidence="4 6" id="KW-0862">Zinc</keyword>
<name>A0ABQ7GUP8_DUNSA</name>
<reference evidence="8" key="1">
    <citation type="submission" date="2017-08" db="EMBL/GenBank/DDBJ databases">
        <authorList>
            <person name="Polle J.E."/>
            <person name="Barry K."/>
            <person name="Cushman J."/>
            <person name="Schmutz J."/>
            <person name="Tran D."/>
            <person name="Hathwaick L.T."/>
            <person name="Yim W.C."/>
            <person name="Jenkins J."/>
            <person name="Mckie-Krisberg Z.M."/>
            <person name="Prochnik S."/>
            <person name="Lindquist E."/>
            <person name="Dockter R.B."/>
            <person name="Adam C."/>
            <person name="Molina H."/>
            <person name="Bunkerborg J."/>
            <person name="Jin E."/>
            <person name="Buchheim M."/>
            <person name="Magnuson J."/>
        </authorList>
    </citation>
    <scope>NUCLEOTIDE SEQUENCE</scope>
    <source>
        <strain evidence="8">CCAP 19/18</strain>
    </source>
</reference>
<comment type="cofactor">
    <cofactor evidence="6">
        <name>Zn(2+)</name>
        <dbReference type="ChEBI" id="CHEBI:29105"/>
    </cofactor>
    <text evidence="6">Binds 1 zinc ion per subunit.</text>
</comment>
<evidence type="ECO:0000259" key="7">
    <source>
        <dbReference type="Pfam" id="PF01435"/>
    </source>
</evidence>
<dbReference type="PANTHER" id="PTHR10120">
    <property type="entry name" value="CAAX PRENYL PROTEASE 1"/>
    <property type="match status" value="1"/>
</dbReference>
<sequence length="123" mass="13360">MLTAHILQKVPTAGPAVRQGRGSKHGVAAIVSLFLFLLVVSPVDEVLSFVLNVVSRAFEFQADAFAAGLGYGKELRAALLRLSKENKGALHVDPWFSAMHYSHPPLVQRLGAIDANTDQKKRL</sequence>
<keyword evidence="1 6" id="KW-0645">Protease</keyword>
<dbReference type="EMBL" id="MU069583">
    <property type="protein sequence ID" value="KAF5838326.1"/>
    <property type="molecule type" value="Genomic_DNA"/>
</dbReference>
<evidence type="ECO:0000256" key="2">
    <source>
        <dbReference type="ARBA" id="ARBA00022723"/>
    </source>
</evidence>
<dbReference type="Pfam" id="PF01435">
    <property type="entry name" value="Peptidase_M48"/>
    <property type="match status" value="1"/>
</dbReference>
<evidence type="ECO:0000256" key="6">
    <source>
        <dbReference type="RuleBase" id="RU003983"/>
    </source>
</evidence>
<evidence type="ECO:0000256" key="3">
    <source>
        <dbReference type="ARBA" id="ARBA00022801"/>
    </source>
</evidence>
<evidence type="ECO:0000256" key="4">
    <source>
        <dbReference type="ARBA" id="ARBA00022833"/>
    </source>
</evidence>
<comment type="caution">
    <text evidence="8">The sequence shown here is derived from an EMBL/GenBank/DDBJ whole genome shotgun (WGS) entry which is preliminary data.</text>
</comment>
<keyword evidence="9" id="KW-1185">Reference proteome</keyword>
<evidence type="ECO:0000313" key="9">
    <source>
        <dbReference type="Proteomes" id="UP000815325"/>
    </source>
</evidence>